<evidence type="ECO:0000256" key="9">
    <source>
        <dbReference type="ARBA" id="ARBA00023306"/>
    </source>
</evidence>
<dbReference type="GO" id="GO:0030951">
    <property type="term" value="P:establishment or maintenance of microtubule cytoskeleton polarity"/>
    <property type="evidence" value="ECO:0007669"/>
    <property type="project" value="InterPro"/>
</dbReference>
<dbReference type="InterPro" id="IPR045110">
    <property type="entry name" value="XMAP215"/>
</dbReference>
<protein>
    <recommendedName>
        <fullName evidence="13">TOG domain-containing protein</fullName>
    </recommendedName>
</protein>
<feature type="compositionally biased region" description="Basic and acidic residues" evidence="12">
    <location>
        <begin position="1070"/>
        <end position="1081"/>
    </location>
</feature>
<sequence length="1897" mass="210481">MGDEIEFTKLPLEECCTHKLWKARVHGYTEAAKLFKAADDEKAPVFNQFVGLMGKFVGDSNAAAQEKGLEAVLLFVQNAAIATKTVKDVMSVIVAKSIAAPKAKTKELSLQIVLMYVEIEKQEQVIEELVKGLEHKNPKIVAACVSAITQSLREFGSKVIGIKPFIKFIGPLLEDRDKTVRDEGKAMVVEIYRWIKDAVKPQLSSLKPVHLSELEVEFEKVKGEKAVPTRLLRSQQEQQAKMATEQEENGGGGDGVERDDEPCAVDPYDLMDPINVLSQIPGDFYEKLEAKKWQLRKEAIESLEKLLEYPKFEKGDYAELVRALLKVITKDSNVIVVGIAVKCIGRLALGLKKGFQPYAGTVLPNLLEKFKEKKANVVTPLREAVDAIYPITTLEAIQEDLLASLDNKNPAVKAETASFLARCFAKCTPAILNKKILKTFTTALLKTLNESDPTVRDNSAEALGTAMKVVGEKVITQFMPDLDNIKLNKIKEFCEKAVVVKAVAVKPQTAGKAERSKSETVTAGAKVVTKQGSAPKKVSSVSAVKKVSPTNTKGSKQAEQDRELSDEAVEEMVLEFLPEDVVKGIADAAWKVRLESTEAFLNAIKSLDEKDSLAQVLIKTLAKKPGLKETNFQVLKLKLEALKYVLEHFAVSVNIVDVILEDVADKLGDPKNGALAAELLTALSEATDFSLIANQVLEYAFNQKSPKVQQEAMNWAGEAMKEFGCVGQPKSFVEKVKKGLNATNAAVRTSAVTLCGVLYLYLGNQLTVLLDEKPAVMALLNAEFEKHEGEKPPPTIRGSKKSDDSINSEDSGSSVDDKPEEKVTETVSRIDISTKITDQLISELGDKNWKTRNEALMALSSIVNDAKSIKSNLGELPTVLCQRVVDSNGKLALLALDICRVIATAMGPQCKIHMKTFFRGFLTALGDSKQWVRSAALACINTWGAEGGYKEYFEGEVIPDALKTGSPTLRTEIWTWLADLLPNAKTIPKDEVILCVPYLYNCMEDRNSDVRKSAQSAILPIMIHVGYGNMVKQTEKLTPGSKSKIVAVLEKLRPELPAQPEPAKAAAKGRKPEDKKAEGKVAAKGKTPAPAKTFSRKKEEEVDLTPMLPVNSMKNQRMIDEQKLKTLKWNFTMPRSEFVDLLREQMTNAGLNKTLIVNMFHADFKFHLRAIDSLSEEIGNAEAIIANLDLILRWMTLRFFDTNPSVLLKGLEYLQNVFSLLIDNGYTVFDIEANSFIPYLVIKLGDPKDTVRDRVRAIIKQLSQMYPPGKLFVLIMDGLKSKNARQRAECLEELGNLIEEFGMSVCQPTPSSTLKEISKQISDRDNAVRSAALNAIVKAWFIEGDKVYKLIGQLSEKDMSLLEERVKRASKSRTVSAVQSKSEPKEKEKTPEKNITAVQQPPPEEVEEEIEEAPPSAYKQRQSNFGANLFKELDLVEPPMPKIDLIEIDDSFLDSPVTIPERIAAKLNKNSATPTFKPKDLLMEHVIHEMGSPNIEVAFQAATKLRMVFASEERNGLIMYTDMIMDSFLTQLKLVNSYSLDKYGLVLRKTYAMLFRIIDDIFGKKTAMASAIKTNHLQMLVQELLVTLAEDKTATFADGGYNRLINAFISRIIENADHTNITCALIRSLFDVMANPPSNPKIATFTTKCFVKVIVLIKQGNSNWLWSLDLDEVLYECHLFFQAYPRHTWKDRPQGPQKAIKTLLLVLVSLKGKSIFSHLKKIENPCASELSMFLKRLLKSQAAAAAGGTTTTTTPSARSASSTRLPKAMTERLSDIFMKIANEETAKEGLLQFYEFKKQNPNLDLSAFLAPTSKYFQDYVENGLRNIERERGALKHTPRKTGEPVTMMAAEDAATPAELTVDSAGLAQYYLDKLRVIQARVGIHVSDLPDFKNDGQC</sequence>
<gene>
    <name evidence="14" type="ORF">PYX00_000354</name>
</gene>
<dbReference type="GO" id="GO:0061863">
    <property type="term" value="F:microtubule plus end polymerase"/>
    <property type="evidence" value="ECO:0007669"/>
    <property type="project" value="InterPro"/>
</dbReference>
<feature type="region of interest" description="Disordered" evidence="12">
    <location>
        <begin position="1372"/>
        <end position="1407"/>
    </location>
</feature>
<feature type="compositionally biased region" description="Polar residues" evidence="12">
    <location>
        <begin position="232"/>
        <end position="241"/>
    </location>
</feature>
<accession>A0AAW2I8T3</accession>
<keyword evidence="5" id="KW-0132">Cell division</keyword>
<dbReference type="FunFam" id="1.25.10.10:FF:000063">
    <property type="entry name" value="Putative cytoskeleton-associated protein 5"/>
    <property type="match status" value="1"/>
</dbReference>
<dbReference type="InterPro" id="IPR016024">
    <property type="entry name" value="ARM-type_fold"/>
</dbReference>
<dbReference type="PANTHER" id="PTHR12609">
    <property type="entry name" value="MICROTUBULE ASSOCIATED PROTEIN XMAP215"/>
    <property type="match status" value="1"/>
</dbReference>
<dbReference type="GO" id="GO:0005819">
    <property type="term" value="C:spindle"/>
    <property type="evidence" value="ECO:0007669"/>
    <property type="project" value="UniProtKB-SubCell"/>
</dbReference>
<feature type="region of interest" description="Disordered" evidence="12">
    <location>
        <begin position="1056"/>
        <end position="1100"/>
    </location>
</feature>
<dbReference type="GO" id="GO:0046785">
    <property type="term" value="P:microtubule polymerization"/>
    <property type="evidence" value="ECO:0007669"/>
    <property type="project" value="InterPro"/>
</dbReference>
<evidence type="ECO:0000256" key="7">
    <source>
        <dbReference type="ARBA" id="ARBA00022776"/>
    </source>
</evidence>
<dbReference type="GO" id="GO:0051301">
    <property type="term" value="P:cell division"/>
    <property type="evidence" value="ECO:0007669"/>
    <property type="project" value="UniProtKB-KW"/>
</dbReference>
<feature type="compositionally biased region" description="Low complexity" evidence="12">
    <location>
        <begin position="1082"/>
        <end position="1093"/>
    </location>
</feature>
<feature type="compositionally biased region" description="Basic and acidic residues" evidence="12">
    <location>
        <begin position="1382"/>
        <end position="1392"/>
    </location>
</feature>
<feature type="compositionally biased region" description="Basic and acidic residues" evidence="12">
    <location>
        <begin position="815"/>
        <end position="824"/>
    </location>
</feature>
<organism evidence="14">
    <name type="scientific">Menopon gallinae</name>
    <name type="common">poultry shaft louse</name>
    <dbReference type="NCBI Taxonomy" id="328185"/>
    <lineage>
        <taxon>Eukaryota</taxon>
        <taxon>Metazoa</taxon>
        <taxon>Ecdysozoa</taxon>
        <taxon>Arthropoda</taxon>
        <taxon>Hexapoda</taxon>
        <taxon>Insecta</taxon>
        <taxon>Pterygota</taxon>
        <taxon>Neoptera</taxon>
        <taxon>Paraneoptera</taxon>
        <taxon>Psocodea</taxon>
        <taxon>Troctomorpha</taxon>
        <taxon>Phthiraptera</taxon>
        <taxon>Amblycera</taxon>
        <taxon>Menoponidae</taxon>
        <taxon>Menopon</taxon>
    </lineage>
</organism>
<dbReference type="InterPro" id="IPR013055">
    <property type="entry name" value="Tachy_Neuro_lke_CS"/>
</dbReference>
<feature type="region of interest" description="Disordered" evidence="12">
    <location>
        <begin position="539"/>
        <end position="563"/>
    </location>
</feature>
<keyword evidence="8" id="KW-0206">Cytoskeleton</keyword>
<dbReference type="InterPro" id="IPR011989">
    <property type="entry name" value="ARM-like"/>
</dbReference>
<feature type="domain" description="TOG" evidence="13">
    <location>
        <begin position="825"/>
        <end position="1058"/>
    </location>
</feature>
<feature type="repeat" description="HEAT" evidence="11">
    <location>
        <begin position="440"/>
        <end position="478"/>
    </location>
</feature>
<evidence type="ECO:0000256" key="5">
    <source>
        <dbReference type="ARBA" id="ARBA00022618"/>
    </source>
</evidence>
<dbReference type="PROSITE" id="PS00267">
    <property type="entry name" value="TACHYKININ"/>
    <property type="match status" value="1"/>
</dbReference>
<keyword evidence="4" id="KW-0963">Cytoplasm</keyword>
<feature type="domain" description="TOG" evidence="13">
    <location>
        <begin position="563"/>
        <end position="793"/>
    </location>
</feature>
<feature type="domain" description="TOG" evidence="13">
    <location>
        <begin position="1140"/>
        <end position="1375"/>
    </location>
</feature>
<dbReference type="Pfam" id="PF21041">
    <property type="entry name" value="XMAP215_CLASP_TOG"/>
    <property type="match status" value="4"/>
</dbReference>
<dbReference type="GO" id="GO:0005874">
    <property type="term" value="C:microtubule"/>
    <property type="evidence" value="ECO:0007669"/>
    <property type="project" value="UniProtKB-ARBA"/>
</dbReference>
<feature type="region of interest" description="Disordered" evidence="12">
    <location>
        <begin position="786"/>
        <end position="826"/>
    </location>
</feature>
<evidence type="ECO:0000259" key="13">
    <source>
        <dbReference type="SMART" id="SM01349"/>
    </source>
</evidence>
<dbReference type="PROSITE" id="PS50077">
    <property type="entry name" value="HEAT_REPEAT"/>
    <property type="match status" value="1"/>
</dbReference>
<comment type="caution">
    <text evidence="14">The sequence shown here is derived from an EMBL/GenBank/DDBJ whole genome shotgun (WGS) entry which is preliminary data.</text>
</comment>
<comment type="similarity">
    <text evidence="3">Belongs to the tachykinin family.</text>
</comment>
<evidence type="ECO:0000256" key="11">
    <source>
        <dbReference type="PROSITE-ProRule" id="PRU00103"/>
    </source>
</evidence>
<evidence type="ECO:0000256" key="8">
    <source>
        <dbReference type="ARBA" id="ARBA00023212"/>
    </source>
</evidence>
<evidence type="ECO:0000256" key="12">
    <source>
        <dbReference type="SAM" id="MobiDB-lite"/>
    </source>
</evidence>
<evidence type="ECO:0000313" key="14">
    <source>
        <dbReference type="EMBL" id="KAL0278569.1"/>
    </source>
</evidence>
<feature type="region of interest" description="Disordered" evidence="12">
    <location>
        <begin position="232"/>
        <end position="262"/>
    </location>
</feature>
<evidence type="ECO:0000256" key="10">
    <source>
        <dbReference type="ARBA" id="ARBA00025722"/>
    </source>
</evidence>
<evidence type="ECO:0000256" key="1">
    <source>
        <dbReference type="ARBA" id="ARBA00004186"/>
    </source>
</evidence>
<evidence type="ECO:0000256" key="3">
    <source>
        <dbReference type="ARBA" id="ARBA00007518"/>
    </source>
</evidence>
<dbReference type="InterPro" id="IPR048491">
    <property type="entry name" value="XMAP215_CLASP_TOG"/>
</dbReference>
<evidence type="ECO:0000256" key="4">
    <source>
        <dbReference type="ARBA" id="ARBA00022490"/>
    </source>
</evidence>
<dbReference type="InterPro" id="IPR021133">
    <property type="entry name" value="HEAT_type_2"/>
</dbReference>
<reference evidence="14" key="1">
    <citation type="journal article" date="2024" name="Gigascience">
        <title>Chromosome-level genome of the poultry shaft louse Menopon gallinae provides insight into the host-switching and adaptive evolution of parasitic lice.</title>
        <authorList>
            <person name="Xu Y."/>
            <person name="Ma L."/>
            <person name="Liu S."/>
            <person name="Liang Y."/>
            <person name="Liu Q."/>
            <person name="He Z."/>
            <person name="Tian L."/>
            <person name="Duan Y."/>
            <person name="Cai W."/>
            <person name="Li H."/>
            <person name="Song F."/>
        </authorList>
    </citation>
    <scope>NUCLEOTIDE SEQUENCE</scope>
    <source>
        <strain evidence="14">Cailab_2023a</strain>
    </source>
</reference>
<dbReference type="SMART" id="SM01349">
    <property type="entry name" value="TOG"/>
    <property type="match status" value="5"/>
</dbReference>
<keyword evidence="7" id="KW-0498">Mitosis</keyword>
<feature type="domain" description="TOG" evidence="13">
    <location>
        <begin position="269"/>
        <end position="503"/>
    </location>
</feature>
<dbReference type="Gene3D" id="1.25.10.10">
    <property type="entry name" value="Leucine-rich Repeat Variant"/>
    <property type="match status" value="5"/>
</dbReference>
<evidence type="ECO:0000256" key="6">
    <source>
        <dbReference type="ARBA" id="ARBA00022737"/>
    </source>
</evidence>
<feature type="region of interest" description="Disordered" evidence="12">
    <location>
        <begin position="1745"/>
        <end position="1765"/>
    </location>
</feature>
<dbReference type="FunFam" id="1.25.10.10:FF:000052">
    <property type="entry name" value="Cytoskeleton associated protein 5"/>
    <property type="match status" value="1"/>
</dbReference>
<feature type="compositionally biased region" description="Low complexity" evidence="12">
    <location>
        <begin position="1056"/>
        <end position="1066"/>
    </location>
</feature>
<keyword evidence="6" id="KW-0677">Repeat</keyword>
<dbReference type="InterPro" id="IPR034085">
    <property type="entry name" value="TOG"/>
</dbReference>
<feature type="compositionally biased region" description="Low complexity" evidence="12">
    <location>
        <begin position="539"/>
        <end position="549"/>
    </location>
</feature>
<dbReference type="EMBL" id="JARGDH010000001">
    <property type="protein sequence ID" value="KAL0278569.1"/>
    <property type="molecule type" value="Genomic_DNA"/>
</dbReference>
<keyword evidence="9" id="KW-0131">Cell cycle</keyword>
<evidence type="ECO:0000256" key="2">
    <source>
        <dbReference type="ARBA" id="ARBA00004300"/>
    </source>
</evidence>
<name>A0AAW2I8T3_9NEOP</name>
<dbReference type="SUPFAM" id="SSF48371">
    <property type="entry name" value="ARM repeat"/>
    <property type="match status" value="2"/>
</dbReference>
<dbReference type="GO" id="GO:0051231">
    <property type="term" value="P:spindle elongation"/>
    <property type="evidence" value="ECO:0007669"/>
    <property type="project" value="UniProtKB-ARBA"/>
</dbReference>
<comment type="subcellular location">
    <subcellularLocation>
        <location evidence="2">Cytoplasm</location>
        <location evidence="2">Cytoskeleton</location>
        <location evidence="2">Microtubule organizing center</location>
        <location evidence="2">Centrosome</location>
    </subcellularLocation>
    <subcellularLocation>
        <location evidence="1">Cytoplasm</location>
        <location evidence="1">Cytoskeleton</location>
        <location evidence="1">Spindle</location>
    </subcellularLocation>
</comment>
<dbReference type="EMBL" id="JARGDH010000001">
    <property type="protein sequence ID" value="KAL0278570.1"/>
    <property type="molecule type" value="Genomic_DNA"/>
</dbReference>
<proteinExistence type="inferred from homology"/>
<dbReference type="FunFam" id="1.25.10.10:FF:000019">
    <property type="entry name" value="Cytoskeleton-associated protein 5"/>
    <property type="match status" value="1"/>
</dbReference>
<dbReference type="GO" id="GO:0005813">
    <property type="term" value="C:centrosome"/>
    <property type="evidence" value="ECO:0007669"/>
    <property type="project" value="UniProtKB-SubCell"/>
</dbReference>
<dbReference type="FunFam" id="1.25.10.10:FF:000050">
    <property type="entry name" value="Cytoskeleton-associated protein 5 isoform X1"/>
    <property type="match status" value="1"/>
</dbReference>
<feature type="compositionally biased region" description="Low complexity" evidence="12">
    <location>
        <begin position="1745"/>
        <end position="1764"/>
    </location>
</feature>
<feature type="domain" description="TOG" evidence="13">
    <location>
        <begin position="1"/>
        <end position="227"/>
    </location>
</feature>
<comment type="similarity">
    <text evidence="10">Belongs to the TOG/XMAP215 family.</text>
</comment>
<dbReference type="GO" id="GO:0051010">
    <property type="term" value="F:microtubule plus-end binding"/>
    <property type="evidence" value="ECO:0007669"/>
    <property type="project" value="InterPro"/>
</dbReference>